<organism evidence="3 4">
    <name type="scientific">Cladosporium halotolerans</name>
    <dbReference type="NCBI Taxonomy" id="1052096"/>
    <lineage>
        <taxon>Eukaryota</taxon>
        <taxon>Fungi</taxon>
        <taxon>Dikarya</taxon>
        <taxon>Ascomycota</taxon>
        <taxon>Pezizomycotina</taxon>
        <taxon>Dothideomycetes</taxon>
        <taxon>Dothideomycetidae</taxon>
        <taxon>Cladosporiales</taxon>
        <taxon>Cladosporiaceae</taxon>
        <taxon>Cladosporium</taxon>
    </lineage>
</organism>
<dbReference type="AlphaFoldDB" id="A0AB34KMZ4"/>
<name>A0AB34KMZ4_9PEZI</name>
<dbReference type="InterPro" id="IPR036291">
    <property type="entry name" value="NAD(P)-bd_dom_sf"/>
</dbReference>
<dbReference type="EMBL" id="JAAQHG020000014">
    <property type="protein sequence ID" value="KAL1586392.1"/>
    <property type="molecule type" value="Genomic_DNA"/>
</dbReference>
<dbReference type="InterPro" id="IPR002347">
    <property type="entry name" value="SDR_fam"/>
</dbReference>
<gene>
    <name evidence="3" type="ORF">WHR41_05156</name>
</gene>
<accession>A0AB34KMZ4</accession>
<evidence type="ECO:0000256" key="1">
    <source>
        <dbReference type="ARBA" id="ARBA00006484"/>
    </source>
</evidence>
<dbReference type="Gene3D" id="3.40.50.720">
    <property type="entry name" value="NAD(P)-binding Rossmann-like Domain"/>
    <property type="match status" value="1"/>
</dbReference>
<proteinExistence type="inferred from homology"/>
<dbReference type="RefSeq" id="XP_069229497.1">
    <property type="nucleotide sequence ID" value="XM_069373761.1"/>
</dbReference>
<protein>
    <recommendedName>
        <fullName evidence="5">Short-chain dehydrogenase</fullName>
    </recommendedName>
</protein>
<keyword evidence="2" id="KW-0560">Oxidoreductase</keyword>
<evidence type="ECO:0000256" key="2">
    <source>
        <dbReference type="ARBA" id="ARBA00023002"/>
    </source>
</evidence>
<dbReference type="PANTHER" id="PTHR43669">
    <property type="entry name" value="5-KETO-D-GLUCONATE 5-REDUCTASE"/>
    <property type="match status" value="1"/>
</dbReference>
<dbReference type="PANTHER" id="PTHR43669:SF3">
    <property type="entry name" value="ALCOHOL DEHYDROGENASE, PUTATIVE (AFU_ORTHOLOGUE AFUA_3G03445)-RELATED"/>
    <property type="match status" value="1"/>
</dbReference>
<reference evidence="3 4" key="1">
    <citation type="journal article" date="2020" name="Microbiol. Resour. Announc.">
        <title>Draft Genome Sequence of a Cladosporium Species Isolated from the Mesophotic Ascidian Didemnum maculosum.</title>
        <authorList>
            <person name="Gioti A."/>
            <person name="Siaperas R."/>
            <person name="Nikolaivits E."/>
            <person name="Le Goff G."/>
            <person name="Ouazzani J."/>
            <person name="Kotoulas G."/>
            <person name="Topakas E."/>
        </authorList>
    </citation>
    <scope>NUCLEOTIDE SEQUENCE [LARGE SCALE GENOMIC DNA]</scope>
    <source>
        <strain evidence="3 4">TM138-S3</strain>
    </source>
</reference>
<dbReference type="CDD" id="cd05233">
    <property type="entry name" value="SDR_c"/>
    <property type="match status" value="1"/>
</dbReference>
<comment type="caution">
    <text evidence="3">The sequence shown here is derived from an EMBL/GenBank/DDBJ whole genome shotgun (WGS) entry which is preliminary data.</text>
</comment>
<comment type="similarity">
    <text evidence="1">Belongs to the short-chain dehydrogenases/reductases (SDR) family.</text>
</comment>
<dbReference type="GO" id="GO:0016491">
    <property type="term" value="F:oxidoreductase activity"/>
    <property type="evidence" value="ECO:0007669"/>
    <property type="project" value="UniProtKB-KW"/>
</dbReference>
<evidence type="ECO:0008006" key="5">
    <source>
        <dbReference type="Google" id="ProtNLM"/>
    </source>
</evidence>
<evidence type="ECO:0000313" key="3">
    <source>
        <dbReference type="EMBL" id="KAL1586392.1"/>
    </source>
</evidence>
<dbReference type="SUPFAM" id="SSF51735">
    <property type="entry name" value="NAD(P)-binding Rossmann-fold domains"/>
    <property type="match status" value="1"/>
</dbReference>
<keyword evidence="4" id="KW-1185">Reference proteome</keyword>
<dbReference type="Proteomes" id="UP000803884">
    <property type="component" value="Unassembled WGS sequence"/>
</dbReference>
<sequence>MPETVLVVGSTGNIGLAAVKAALDTGRNVLAVVRTQASADKLFKFIGSDKGITTVEADVLSDTAIKGVVDQVRAGKLPAFQHVWSSVGGEYVADPIQGITTERLRKNLNSMFEANFFAYRDTIGYLLEQNNPASTWTICTGAQGDMALYVLPAMTQGALFPFCKAAARENENTNVRFNEVYLAFRVEVDADAVEHGVTKSSEFAKVYEMLLAAPEVRGSRVLLMNPDEDLRKLNHHKKN</sequence>
<evidence type="ECO:0000313" key="4">
    <source>
        <dbReference type="Proteomes" id="UP000803884"/>
    </source>
</evidence>
<dbReference type="GeneID" id="96006599"/>
<dbReference type="Pfam" id="PF00106">
    <property type="entry name" value="adh_short"/>
    <property type="match status" value="1"/>
</dbReference>